<dbReference type="GO" id="GO:0016491">
    <property type="term" value="F:oxidoreductase activity"/>
    <property type="evidence" value="ECO:0007669"/>
    <property type="project" value="InterPro"/>
</dbReference>
<dbReference type="InterPro" id="IPR009078">
    <property type="entry name" value="Ferritin-like_SF"/>
</dbReference>
<dbReference type="SUPFAM" id="SSF47240">
    <property type="entry name" value="Ferritin-like"/>
    <property type="match status" value="1"/>
</dbReference>
<name>X1UU07_9ZZZZ</name>
<evidence type="ECO:0000259" key="1">
    <source>
        <dbReference type="PROSITE" id="PS50905"/>
    </source>
</evidence>
<dbReference type="Gene3D" id="1.20.1260.10">
    <property type="match status" value="1"/>
</dbReference>
<reference evidence="2" key="1">
    <citation type="journal article" date="2014" name="Front. Microbiol.">
        <title>High frequency of phylogenetically diverse reductive dehalogenase-homologous genes in deep subseafloor sedimentary metagenomes.</title>
        <authorList>
            <person name="Kawai M."/>
            <person name="Futagami T."/>
            <person name="Toyoda A."/>
            <person name="Takaki Y."/>
            <person name="Nishi S."/>
            <person name="Hori S."/>
            <person name="Arai W."/>
            <person name="Tsubouchi T."/>
            <person name="Morono Y."/>
            <person name="Uchiyama I."/>
            <person name="Ito T."/>
            <person name="Fujiyama A."/>
            <person name="Inagaki F."/>
            <person name="Takami H."/>
        </authorList>
    </citation>
    <scope>NUCLEOTIDE SEQUENCE</scope>
    <source>
        <strain evidence="2">Expedition CK06-06</strain>
    </source>
</reference>
<evidence type="ECO:0000313" key="2">
    <source>
        <dbReference type="EMBL" id="GAJ20968.1"/>
    </source>
</evidence>
<dbReference type="InterPro" id="IPR003251">
    <property type="entry name" value="Rr_diiron-bd_dom"/>
</dbReference>
<accession>X1UU07</accession>
<organism evidence="2">
    <name type="scientific">marine sediment metagenome</name>
    <dbReference type="NCBI Taxonomy" id="412755"/>
    <lineage>
        <taxon>unclassified sequences</taxon>
        <taxon>metagenomes</taxon>
        <taxon>ecological metagenomes</taxon>
    </lineage>
</organism>
<dbReference type="EMBL" id="BARW01035516">
    <property type="protein sequence ID" value="GAJ20968.1"/>
    <property type="molecule type" value="Genomic_DNA"/>
</dbReference>
<dbReference type="PANTHER" id="PTHR33746">
    <property type="entry name" value="RUBRERYTHRIN"/>
    <property type="match status" value="1"/>
</dbReference>
<dbReference type="InterPro" id="IPR009040">
    <property type="entry name" value="Ferritin-like_diiron"/>
</dbReference>
<dbReference type="PANTHER" id="PTHR33746:SF4">
    <property type="entry name" value="RUBRERYTHRIN"/>
    <property type="match status" value="1"/>
</dbReference>
<comment type="caution">
    <text evidence="2">The sequence shown here is derived from an EMBL/GenBank/DDBJ whole genome shotgun (WGS) entry which is preliminary data.</text>
</comment>
<gene>
    <name evidence="2" type="ORF">S12H4_55370</name>
</gene>
<dbReference type="InterPro" id="IPR012347">
    <property type="entry name" value="Ferritin-like"/>
</dbReference>
<dbReference type="CDD" id="cd01041">
    <property type="entry name" value="Rubrerythrin"/>
    <property type="match status" value="1"/>
</dbReference>
<dbReference type="InterPro" id="IPR052753">
    <property type="entry name" value="Rbr2/Nigerythrin"/>
</dbReference>
<protein>
    <recommendedName>
        <fullName evidence="1">Ferritin-like diiron domain-containing protein</fullName>
    </recommendedName>
</protein>
<proteinExistence type="predicted"/>
<dbReference type="Pfam" id="PF02915">
    <property type="entry name" value="Rubrerythrin"/>
    <property type="match status" value="1"/>
</dbReference>
<dbReference type="AlphaFoldDB" id="X1UU07"/>
<dbReference type="GO" id="GO:0046872">
    <property type="term" value="F:metal ion binding"/>
    <property type="evidence" value="ECO:0007669"/>
    <property type="project" value="InterPro"/>
</dbReference>
<dbReference type="PROSITE" id="PS50905">
    <property type="entry name" value="FERRITIN_LIKE"/>
    <property type="match status" value="1"/>
</dbReference>
<feature type="domain" description="Ferritin-like diiron" evidence="1">
    <location>
        <begin position="1"/>
        <end position="127"/>
    </location>
</feature>
<sequence>MTKTDKNLKTAFASESQTNIEYLAYAHKAMDEGLIEIAQLFREAAGAEIIHALSHLTAMGVVKTTRENLKEAAEGEDLEILSMYPKFIEEAESEGREEAAKSFSLAFEREKHHRAMFRKALRLLKEG</sequence>